<dbReference type="STRING" id="1095629.A0A0C9XXY9"/>
<keyword evidence="3" id="KW-1185">Reference proteome</keyword>
<accession>A0A0C9XXY9</accession>
<sequence length="811" mass="90520">MSLITLPDEVLNDIAFALVASSPLGPPTDLIPLLCTSKHINRALHFKKSTGLYARIARLKFDCNAVKRRAFKPFAKDCAEHLVHACLCLQILRRGNIDDVDVIDHLPTAFMLMLENDGKNRAQLEWAGIESFVDQYVRRRLYDNRMTNDGWPLETYHSSSALWLMWMFATKEKIVSQSDFQHAQLFRIVSPFALVPFRYASAYAPPTHFDLPLSASNPDQQHPLFTSTPHGSYPLYNKGAPANQVHFRSRPDFAVGPISIPAKLLYVAHQESHTFNLGPRFPLDRADADQQGRFGPTAEDIREINMHQGAKFVRQVNWDWNTGVPRYLDNGQVAPEDTSSMWDCDWSRARQCGDLWRPIPRWRVGTVYVPGSMSGLWQGRWVLTSEESHIRLLASPAYPPGFSDRTLYAIAQPMFMRLQEHHYIAPPTISTSNPNAPSSIPRLAGPIPTPKATPAIILTDTGDHEEVPLDMSMQNAWIPGREGGVSWEANGPNSGLGDGWGRDRFQGTPEDVQERETITVRMDYDQRGAGYVYETWDRTKKSAHDLYEVFGQSAASAAAAEVALASSSSPSKYSMPEPPSCSRCKKRAALLAQMRKGDSEVVERIFERAGLGMSTIAKQCSSQARPPANDDEVDPNTVWELDGFDVDSLSSSCSPDSDQLPPQSESSADSEDEDEDSDSEVEEEFRGQPSLRAPCTGEVVEATRRLVDKEYLRPCDGVEDVLLTGGASFSAILFLLLHAQAWNNFTFYGRVRPWDGLVGILRSVGNPAITHLFFYGYLVGGETLVGNWRLASTDPFVPTWESAFVLSKREE</sequence>
<feature type="region of interest" description="Disordered" evidence="1">
    <location>
        <begin position="649"/>
        <end position="692"/>
    </location>
</feature>
<protein>
    <recommendedName>
        <fullName evidence="4">F-box domain-containing protein</fullName>
    </recommendedName>
</protein>
<dbReference type="HOGENOM" id="CLU_011151_0_0_1"/>
<organism evidence="2 3">
    <name type="scientific">Laccaria amethystina LaAM-08-1</name>
    <dbReference type="NCBI Taxonomy" id="1095629"/>
    <lineage>
        <taxon>Eukaryota</taxon>
        <taxon>Fungi</taxon>
        <taxon>Dikarya</taxon>
        <taxon>Basidiomycota</taxon>
        <taxon>Agaricomycotina</taxon>
        <taxon>Agaricomycetes</taxon>
        <taxon>Agaricomycetidae</taxon>
        <taxon>Agaricales</taxon>
        <taxon>Agaricineae</taxon>
        <taxon>Hydnangiaceae</taxon>
        <taxon>Laccaria</taxon>
    </lineage>
</organism>
<name>A0A0C9XXY9_9AGAR</name>
<evidence type="ECO:0000313" key="3">
    <source>
        <dbReference type="Proteomes" id="UP000054477"/>
    </source>
</evidence>
<gene>
    <name evidence="2" type="ORF">K443DRAFT_99815</name>
</gene>
<reference evidence="2 3" key="1">
    <citation type="submission" date="2014-04" db="EMBL/GenBank/DDBJ databases">
        <authorList>
            <consortium name="DOE Joint Genome Institute"/>
            <person name="Kuo A."/>
            <person name="Kohler A."/>
            <person name="Nagy L.G."/>
            <person name="Floudas D."/>
            <person name="Copeland A."/>
            <person name="Barry K.W."/>
            <person name="Cichocki N."/>
            <person name="Veneault-Fourrey C."/>
            <person name="LaButti K."/>
            <person name="Lindquist E.A."/>
            <person name="Lipzen A."/>
            <person name="Lundell T."/>
            <person name="Morin E."/>
            <person name="Murat C."/>
            <person name="Sun H."/>
            <person name="Tunlid A."/>
            <person name="Henrissat B."/>
            <person name="Grigoriev I.V."/>
            <person name="Hibbett D.S."/>
            <person name="Martin F."/>
            <person name="Nordberg H.P."/>
            <person name="Cantor M.N."/>
            <person name="Hua S.X."/>
        </authorList>
    </citation>
    <scope>NUCLEOTIDE SEQUENCE [LARGE SCALE GENOMIC DNA]</scope>
    <source>
        <strain evidence="2 3">LaAM-08-1</strain>
    </source>
</reference>
<evidence type="ECO:0000256" key="1">
    <source>
        <dbReference type="SAM" id="MobiDB-lite"/>
    </source>
</evidence>
<reference evidence="3" key="2">
    <citation type="submission" date="2015-01" db="EMBL/GenBank/DDBJ databases">
        <title>Evolutionary Origins and Diversification of the Mycorrhizal Mutualists.</title>
        <authorList>
            <consortium name="DOE Joint Genome Institute"/>
            <consortium name="Mycorrhizal Genomics Consortium"/>
            <person name="Kohler A."/>
            <person name="Kuo A."/>
            <person name="Nagy L.G."/>
            <person name="Floudas D."/>
            <person name="Copeland A."/>
            <person name="Barry K.W."/>
            <person name="Cichocki N."/>
            <person name="Veneault-Fourrey C."/>
            <person name="LaButti K."/>
            <person name="Lindquist E.A."/>
            <person name="Lipzen A."/>
            <person name="Lundell T."/>
            <person name="Morin E."/>
            <person name="Murat C."/>
            <person name="Riley R."/>
            <person name="Ohm R."/>
            <person name="Sun H."/>
            <person name="Tunlid A."/>
            <person name="Henrissat B."/>
            <person name="Grigoriev I.V."/>
            <person name="Hibbett D.S."/>
            <person name="Martin F."/>
        </authorList>
    </citation>
    <scope>NUCLEOTIDE SEQUENCE [LARGE SCALE GENOMIC DNA]</scope>
    <source>
        <strain evidence="3">LaAM-08-1</strain>
    </source>
</reference>
<evidence type="ECO:0000313" key="2">
    <source>
        <dbReference type="EMBL" id="KIK00743.1"/>
    </source>
</evidence>
<feature type="compositionally biased region" description="Low complexity" evidence="1">
    <location>
        <begin position="649"/>
        <end position="667"/>
    </location>
</feature>
<dbReference type="Proteomes" id="UP000054477">
    <property type="component" value="Unassembled WGS sequence"/>
</dbReference>
<evidence type="ECO:0008006" key="4">
    <source>
        <dbReference type="Google" id="ProtNLM"/>
    </source>
</evidence>
<dbReference type="OrthoDB" id="5595695at2759"/>
<feature type="compositionally biased region" description="Acidic residues" evidence="1">
    <location>
        <begin position="668"/>
        <end position="683"/>
    </location>
</feature>
<proteinExistence type="predicted"/>
<dbReference type="EMBL" id="KN838619">
    <property type="protein sequence ID" value="KIK00743.1"/>
    <property type="molecule type" value="Genomic_DNA"/>
</dbReference>
<dbReference type="AlphaFoldDB" id="A0A0C9XXY9"/>